<evidence type="ECO:0008006" key="4">
    <source>
        <dbReference type="Google" id="ProtNLM"/>
    </source>
</evidence>
<comment type="caution">
    <text evidence="2">The sequence shown here is derived from an EMBL/GenBank/DDBJ whole genome shotgun (WGS) entry which is preliminary data.</text>
</comment>
<dbReference type="Proteomes" id="UP000244978">
    <property type="component" value="Unassembled WGS sequence"/>
</dbReference>
<protein>
    <recommendedName>
        <fullName evidence="4">Restriction endonuclease type IV Mrr domain-containing protein</fullName>
    </recommendedName>
</protein>
<feature type="region of interest" description="Disordered" evidence="1">
    <location>
        <begin position="148"/>
        <end position="170"/>
    </location>
</feature>
<organism evidence="2 3">
    <name type="scientific">Homoserinimonas hongtaonis</name>
    <dbReference type="NCBI Taxonomy" id="2079791"/>
    <lineage>
        <taxon>Bacteria</taxon>
        <taxon>Bacillati</taxon>
        <taxon>Actinomycetota</taxon>
        <taxon>Actinomycetes</taxon>
        <taxon>Micrococcales</taxon>
        <taxon>Microbacteriaceae</taxon>
        <taxon>Homoserinimonas</taxon>
    </lineage>
</organism>
<accession>A0A2U1T2X5</accession>
<name>A0A2U1T2X5_9MICO</name>
<reference evidence="3" key="1">
    <citation type="submission" date="2018-04" db="EMBL/GenBank/DDBJ databases">
        <authorList>
            <person name="Liu S."/>
            <person name="Wang Z."/>
            <person name="Li J."/>
        </authorList>
    </citation>
    <scope>NUCLEOTIDE SEQUENCE [LARGE SCALE GENOMIC DNA]</scope>
    <source>
        <strain evidence="3">S1194</strain>
    </source>
</reference>
<sequence length="170" mass="18014">MDQRDGLPAKLIDLAPHRVAEVSTAEGAMLHALSRRFSLDIRPRTIELADGTRTEVEGADASGSIIVQLVANTGVFKSPHRNKVHSDMFKLVWLRSCVLVGARAVLCVSPTASQAFSRGGWSTAAASALGIEVLVCAADGTLAALFDETEQPPNLPERNATPSVAETARP</sequence>
<evidence type="ECO:0000313" key="3">
    <source>
        <dbReference type="Proteomes" id="UP000244978"/>
    </source>
</evidence>
<proteinExistence type="predicted"/>
<evidence type="ECO:0000313" key="2">
    <source>
        <dbReference type="EMBL" id="PWB98235.1"/>
    </source>
</evidence>
<evidence type="ECO:0000256" key="1">
    <source>
        <dbReference type="SAM" id="MobiDB-lite"/>
    </source>
</evidence>
<gene>
    <name evidence="2" type="ORF">DF220_10660</name>
</gene>
<dbReference type="RefSeq" id="WP_108997986.1">
    <property type="nucleotide sequence ID" value="NZ_QEEX01000001.1"/>
</dbReference>
<dbReference type="EMBL" id="QEEX01000001">
    <property type="protein sequence ID" value="PWB98235.1"/>
    <property type="molecule type" value="Genomic_DNA"/>
</dbReference>
<dbReference type="AlphaFoldDB" id="A0A2U1T2X5"/>
<keyword evidence="3" id="KW-1185">Reference proteome</keyword>